<accession>A0AAE3FPR0</accession>
<sequence>MSARNDVAPSTLGVTLEESGITVEYLDGREVFYHGPPQKALETVRTAPGKLVQVLVTNPTETEGVMMYVNDRNTHDSILETTGVGRVFVEPGEETQLFPGVHARAEGHSVIVEADPEVARGRVFVFAEDELSEQAYEIVDESDEE</sequence>
<keyword evidence="2" id="KW-1185">Reference proteome</keyword>
<dbReference type="AlphaFoldDB" id="A0AAE3FPR0"/>
<gene>
    <name evidence="1" type="ORF">AArcSt11_06980</name>
</gene>
<comment type="caution">
    <text evidence="1">The sequence shown here is derived from an EMBL/GenBank/DDBJ whole genome shotgun (WGS) entry which is preliminary data.</text>
</comment>
<proteinExistence type="predicted"/>
<dbReference type="Pfam" id="PF19109">
    <property type="entry name" value="DUF5796"/>
    <property type="match status" value="1"/>
</dbReference>
<reference evidence="1 2" key="1">
    <citation type="journal article" date="2022" name="Syst. Appl. Microbiol.">
        <title>Natronocalculus amylovorans gen. nov., sp. nov., and Natranaeroarchaeum aerophilus sp. nov., dominant culturable amylolytic natronoarchaea from hypersaline soda lakes in southwestern Siberia.</title>
        <authorList>
            <person name="Sorokin D.Y."/>
            <person name="Elcheninov A.G."/>
            <person name="Khizhniak T.V."/>
            <person name="Koenen M."/>
            <person name="Bale N.J."/>
            <person name="Damste J.S.S."/>
            <person name="Kublanov I.V."/>
        </authorList>
    </citation>
    <scope>NUCLEOTIDE SEQUENCE [LARGE SCALE GENOMIC DNA]</scope>
    <source>
        <strain evidence="1 2">AArc-St1-1</strain>
    </source>
</reference>
<dbReference type="RefSeq" id="WP_250595800.1">
    <property type="nucleotide sequence ID" value="NZ_JAKRVY010000003.1"/>
</dbReference>
<evidence type="ECO:0000313" key="2">
    <source>
        <dbReference type="Proteomes" id="UP001202674"/>
    </source>
</evidence>
<organism evidence="1 2">
    <name type="scientific">Natranaeroarchaeum aerophilus</name>
    <dbReference type="NCBI Taxonomy" id="2917711"/>
    <lineage>
        <taxon>Archaea</taxon>
        <taxon>Methanobacteriati</taxon>
        <taxon>Methanobacteriota</taxon>
        <taxon>Stenosarchaea group</taxon>
        <taxon>Halobacteria</taxon>
        <taxon>Halobacteriales</taxon>
        <taxon>Natronoarchaeaceae</taxon>
        <taxon>Natranaeroarchaeum</taxon>
    </lineage>
</organism>
<evidence type="ECO:0000313" key="1">
    <source>
        <dbReference type="EMBL" id="MCL9813397.1"/>
    </source>
</evidence>
<name>A0AAE3FPR0_9EURY</name>
<dbReference type="InterPro" id="IPR043814">
    <property type="entry name" value="DUF5796"/>
</dbReference>
<dbReference type="Proteomes" id="UP001202674">
    <property type="component" value="Unassembled WGS sequence"/>
</dbReference>
<protein>
    <submittedName>
        <fullName evidence="1">DUF5796 family protein</fullName>
    </submittedName>
</protein>
<dbReference type="EMBL" id="JAKRVY010000003">
    <property type="protein sequence ID" value="MCL9813397.1"/>
    <property type="molecule type" value="Genomic_DNA"/>
</dbReference>